<accession>A0A8X6KBX5</accession>
<keyword evidence="2" id="KW-1185">Reference proteome</keyword>
<evidence type="ECO:0000313" key="2">
    <source>
        <dbReference type="Proteomes" id="UP000887013"/>
    </source>
</evidence>
<dbReference type="EMBL" id="BMAW01043240">
    <property type="protein sequence ID" value="GFS38350.1"/>
    <property type="molecule type" value="Genomic_DNA"/>
</dbReference>
<reference evidence="1" key="1">
    <citation type="submission" date="2020-08" db="EMBL/GenBank/DDBJ databases">
        <title>Multicomponent nature underlies the extraordinary mechanical properties of spider dragline silk.</title>
        <authorList>
            <person name="Kono N."/>
            <person name="Nakamura H."/>
            <person name="Mori M."/>
            <person name="Yoshida Y."/>
            <person name="Ohtoshi R."/>
            <person name="Malay A.D."/>
            <person name="Moran D.A.P."/>
            <person name="Tomita M."/>
            <person name="Numata K."/>
            <person name="Arakawa K."/>
        </authorList>
    </citation>
    <scope>NUCLEOTIDE SEQUENCE</scope>
</reference>
<organism evidence="1 2">
    <name type="scientific">Nephila pilipes</name>
    <name type="common">Giant wood spider</name>
    <name type="synonym">Nephila maculata</name>
    <dbReference type="NCBI Taxonomy" id="299642"/>
    <lineage>
        <taxon>Eukaryota</taxon>
        <taxon>Metazoa</taxon>
        <taxon>Ecdysozoa</taxon>
        <taxon>Arthropoda</taxon>
        <taxon>Chelicerata</taxon>
        <taxon>Arachnida</taxon>
        <taxon>Araneae</taxon>
        <taxon>Araneomorphae</taxon>
        <taxon>Entelegynae</taxon>
        <taxon>Araneoidea</taxon>
        <taxon>Nephilidae</taxon>
        <taxon>Nephila</taxon>
    </lineage>
</organism>
<name>A0A8X6KBX5_NEPPI</name>
<protein>
    <submittedName>
        <fullName evidence="1">HTH_48 domain-containing protein</fullName>
    </submittedName>
</protein>
<dbReference type="OrthoDB" id="10017160at2759"/>
<evidence type="ECO:0000313" key="1">
    <source>
        <dbReference type="EMBL" id="GFS38350.1"/>
    </source>
</evidence>
<proteinExistence type="predicted"/>
<dbReference type="InterPro" id="IPR052709">
    <property type="entry name" value="Transposase-MT_Hybrid"/>
</dbReference>
<dbReference type="Proteomes" id="UP000887013">
    <property type="component" value="Unassembled WGS sequence"/>
</dbReference>
<comment type="caution">
    <text evidence="1">The sequence shown here is derived from an EMBL/GenBank/DDBJ whole genome shotgun (WGS) entry which is preliminary data.</text>
</comment>
<dbReference type="AlphaFoldDB" id="A0A8X6KBX5"/>
<dbReference type="PANTHER" id="PTHR46060:SF1">
    <property type="entry name" value="MARINER MOS1 TRANSPOSASE-LIKE PROTEIN"/>
    <property type="match status" value="1"/>
</dbReference>
<dbReference type="PANTHER" id="PTHR46060">
    <property type="entry name" value="MARINER MOS1 TRANSPOSASE-LIKE PROTEIN"/>
    <property type="match status" value="1"/>
</dbReference>
<sequence length="104" mass="11695">MGKNTVQAKQWIEKCYPDSCPSKETICRWFAEFERGRTDTNDAERSGRPVEAVTPENKLLLGCKCRTECRSNRCSCKKNNANCADLCACDKIVCLNKADEVLIA</sequence>
<gene>
    <name evidence="1" type="primary">ALC56_03707</name>
    <name evidence="1" type="ORF">NPIL_601551</name>
</gene>